<feature type="active site" description="Charge relay system" evidence="5">
    <location>
        <position position="122"/>
    </location>
</feature>
<evidence type="ECO:0000256" key="7">
    <source>
        <dbReference type="SAM" id="Phobius"/>
    </source>
</evidence>
<dbReference type="RefSeq" id="WP_214375798.1">
    <property type="nucleotide sequence ID" value="NZ_JAFEJU010000002.1"/>
</dbReference>
<dbReference type="PANTHER" id="PTHR43806">
    <property type="entry name" value="PEPTIDASE S8"/>
    <property type="match status" value="1"/>
</dbReference>
<dbReference type="Proteomes" id="UP000711736">
    <property type="component" value="Unassembled WGS sequence"/>
</dbReference>
<dbReference type="CDD" id="cd00306">
    <property type="entry name" value="Peptidases_S8_S53"/>
    <property type="match status" value="1"/>
</dbReference>
<evidence type="ECO:0000256" key="6">
    <source>
        <dbReference type="SAM" id="MobiDB-lite"/>
    </source>
</evidence>
<dbReference type="InterPro" id="IPR050131">
    <property type="entry name" value="Peptidase_S8_subtilisin-like"/>
</dbReference>
<dbReference type="PRINTS" id="PR00723">
    <property type="entry name" value="SUBTILISIN"/>
</dbReference>
<feature type="signal peptide" evidence="8">
    <location>
        <begin position="1"/>
        <end position="34"/>
    </location>
</feature>
<comment type="caution">
    <text evidence="10">The sequence shown here is derived from an EMBL/GenBank/DDBJ whole genome shotgun (WGS) entry which is preliminary data.</text>
</comment>
<feature type="domain" description="Peptidase S8/S53" evidence="9">
    <location>
        <begin position="59"/>
        <end position="342"/>
    </location>
</feature>
<sequence length="596" mass="63308">MAGSNPVTRRIRRFVVGMLSTLTAMTMCVPSAMADDFLPIDWYITDMEVKAAWEQNITGQGIKIAVIDDQVVANYPALDDADITYKAIGKNSATTCTTRDGDVMDLKNPTLQAGDRGIYSTHGTEMVSAIVGNGKGYDGLRGMYGVAQRSKILAYTISLSQPGEIGGLNTSSSCGLSIADAINDAVVQKANIISMSIASPGFASGYVEPIVNAMRHGVIVVGARPNNCVSSANDLVGEPLTNNIFPGEITVNAVDRDGNLQSTSDCVDGNVSMLAPGVRVAGYTRTDNKTLPEYAKAGGGTSMATAILSGYLALVLQRWPEATGNQVLQSLVRNTKGNDSGEPRLDPEHKRGFGEVDLPKLLSVDPTRYPDVNPLLAWAYETSEKHEETRGMYTDHSDWKDHSYGQTDPFTTDGSPITVPKEADLVGKEYERQQAAWKRVEECRAEGGSDCMRYSATNTAGDVGAEEVSQAESEVSGVPMWVWFAAGGFGLLVVVGGVVLAVVSARRGRRGSRRGGPSAGAGPLPPQGSYPPSNPYPPQGGVVPSSRSAGPYGAGPYAPRQAPYGQAAPMPLPPQPQAQPPVIPDNQQSSYPYIRR</sequence>
<feature type="chain" id="PRO_5045880335" evidence="8">
    <location>
        <begin position="35"/>
        <end position="596"/>
    </location>
</feature>
<feature type="region of interest" description="Disordered" evidence="6">
    <location>
        <begin position="506"/>
        <end position="596"/>
    </location>
</feature>
<keyword evidence="8" id="KW-0732">Signal</keyword>
<feature type="active site" description="Charge relay system" evidence="5">
    <location>
        <position position="68"/>
    </location>
</feature>
<evidence type="ECO:0000313" key="10">
    <source>
        <dbReference type="EMBL" id="MBT1174548.1"/>
    </source>
</evidence>
<proteinExistence type="inferred from homology"/>
<dbReference type="PANTHER" id="PTHR43806:SF11">
    <property type="entry name" value="CEREVISIN-RELATED"/>
    <property type="match status" value="1"/>
</dbReference>
<name>A0ABS5UUX5_9BIFI</name>
<keyword evidence="2 5" id="KW-0645">Protease</keyword>
<feature type="active site" description="Charge relay system" evidence="5">
    <location>
        <position position="302"/>
    </location>
</feature>
<evidence type="ECO:0000256" key="3">
    <source>
        <dbReference type="ARBA" id="ARBA00022801"/>
    </source>
</evidence>
<keyword evidence="7" id="KW-1133">Transmembrane helix</keyword>
<keyword evidence="3 5" id="KW-0378">Hydrolase</keyword>
<keyword evidence="7" id="KW-0472">Membrane</keyword>
<evidence type="ECO:0000313" key="11">
    <source>
        <dbReference type="Proteomes" id="UP000711736"/>
    </source>
</evidence>
<feature type="compositionally biased region" description="Pro residues" evidence="6">
    <location>
        <begin position="570"/>
        <end position="583"/>
    </location>
</feature>
<comment type="similarity">
    <text evidence="1 5">Belongs to the peptidase S8 family.</text>
</comment>
<dbReference type="InterPro" id="IPR036852">
    <property type="entry name" value="Peptidase_S8/S53_dom_sf"/>
</dbReference>
<reference evidence="10 11" key="1">
    <citation type="journal article" date="2021" name="Environ. Microbiol.">
        <title>Genetic insights into the dark matter of the mammalian gut microbiota through targeted genome reconstruction.</title>
        <authorList>
            <person name="Lugli G.A."/>
            <person name="Alessandri G."/>
            <person name="Milani C."/>
            <person name="Viappiani A."/>
            <person name="Fontana F."/>
            <person name="Tarracchini C."/>
            <person name="Mancabelli L."/>
            <person name="Argentini C."/>
            <person name="Ruiz L."/>
            <person name="Margolles A."/>
            <person name="van Sinderen D."/>
            <person name="Turroni F."/>
            <person name="Ventura M."/>
        </authorList>
    </citation>
    <scope>NUCLEOTIDE SEQUENCE [LARGE SCALE GENOMIC DNA]</scope>
    <source>
        <strain evidence="10 11">LC6</strain>
    </source>
</reference>
<evidence type="ECO:0000256" key="8">
    <source>
        <dbReference type="SAM" id="SignalP"/>
    </source>
</evidence>
<evidence type="ECO:0000256" key="2">
    <source>
        <dbReference type="ARBA" id="ARBA00022670"/>
    </source>
</evidence>
<dbReference type="Pfam" id="PF00082">
    <property type="entry name" value="Peptidase_S8"/>
    <property type="match status" value="1"/>
</dbReference>
<feature type="transmembrane region" description="Helical" evidence="7">
    <location>
        <begin position="480"/>
        <end position="503"/>
    </location>
</feature>
<keyword evidence="11" id="KW-1185">Reference proteome</keyword>
<dbReference type="SUPFAM" id="SSF52743">
    <property type="entry name" value="Subtilisin-like"/>
    <property type="match status" value="1"/>
</dbReference>
<evidence type="ECO:0000256" key="1">
    <source>
        <dbReference type="ARBA" id="ARBA00011073"/>
    </source>
</evidence>
<feature type="compositionally biased region" description="Pro residues" evidence="6">
    <location>
        <begin position="523"/>
        <end position="538"/>
    </location>
</feature>
<evidence type="ECO:0000256" key="4">
    <source>
        <dbReference type="ARBA" id="ARBA00022825"/>
    </source>
</evidence>
<evidence type="ECO:0000259" key="9">
    <source>
        <dbReference type="Pfam" id="PF00082"/>
    </source>
</evidence>
<organism evidence="10 11">
    <name type="scientific">Bifidobacterium colobi</name>
    <dbReference type="NCBI Taxonomy" id="2809026"/>
    <lineage>
        <taxon>Bacteria</taxon>
        <taxon>Bacillati</taxon>
        <taxon>Actinomycetota</taxon>
        <taxon>Actinomycetes</taxon>
        <taxon>Bifidobacteriales</taxon>
        <taxon>Bifidobacteriaceae</taxon>
        <taxon>Bifidobacterium</taxon>
    </lineage>
</organism>
<gene>
    <name evidence="10" type="ORF">JS530_03320</name>
</gene>
<keyword evidence="7" id="KW-0812">Transmembrane</keyword>
<evidence type="ECO:0000256" key="5">
    <source>
        <dbReference type="PROSITE-ProRule" id="PRU01240"/>
    </source>
</evidence>
<dbReference type="InterPro" id="IPR015500">
    <property type="entry name" value="Peptidase_S8_subtilisin-rel"/>
</dbReference>
<accession>A0ABS5UUX5</accession>
<dbReference type="EMBL" id="JAFEJU010000002">
    <property type="protein sequence ID" value="MBT1174548.1"/>
    <property type="molecule type" value="Genomic_DNA"/>
</dbReference>
<keyword evidence="4 5" id="KW-0720">Serine protease</keyword>
<dbReference type="InterPro" id="IPR000209">
    <property type="entry name" value="Peptidase_S8/S53_dom"/>
</dbReference>
<dbReference type="Gene3D" id="3.40.50.200">
    <property type="entry name" value="Peptidase S8/S53 domain"/>
    <property type="match status" value="1"/>
</dbReference>
<feature type="compositionally biased region" description="Polar residues" evidence="6">
    <location>
        <begin position="585"/>
        <end position="596"/>
    </location>
</feature>
<dbReference type="PROSITE" id="PS51892">
    <property type="entry name" value="SUBTILASE"/>
    <property type="match status" value="1"/>
</dbReference>
<protein>
    <submittedName>
        <fullName evidence="10">S8/S53 family peptidase</fullName>
    </submittedName>
</protein>